<proteinExistence type="predicted"/>
<gene>
    <name evidence="4" type="ORF">JIN85_19835</name>
</gene>
<dbReference type="InterPro" id="IPR011010">
    <property type="entry name" value="DNA_brk_join_enz"/>
</dbReference>
<dbReference type="Pfam" id="PF13102">
    <property type="entry name" value="Phage_int_SAM_5"/>
    <property type="match status" value="1"/>
</dbReference>
<keyword evidence="5" id="KW-1185">Reference proteome</keyword>
<organism evidence="4 5">
    <name type="scientific">Luteolibacter pohnpeiensis</name>
    <dbReference type="NCBI Taxonomy" id="454153"/>
    <lineage>
        <taxon>Bacteria</taxon>
        <taxon>Pseudomonadati</taxon>
        <taxon>Verrucomicrobiota</taxon>
        <taxon>Verrucomicrobiia</taxon>
        <taxon>Verrucomicrobiales</taxon>
        <taxon>Verrucomicrobiaceae</taxon>
        <taxon>Luteolibacter</taxon>
    </lineage>
</organism>
<dbReference type="InterPro" id="IPR013762">
    <property type="entry name" value="Integrase-like_cat_sf"/>
</dbReference>
<dbReference type="InterPro" id="IPR010998">
    <property type="entry name" value="Integrase_recombinase_N"/>
</dbReference>
<dbReference type="GO" id="GO:0006310">
    <property type="term" value="P:DNA recombination"/>
    <property type="evidence" value="ECO:0007669"/>
    <property type="project" value="UniProtKB-KW"/>
</dbReference>
<dbReference type="EMBL" id="JAENIJ010000072">
    <property type="protein sequence ID" value="MBK1884672.1"/>
    <property type="molecule type" value="Genomic_DNA"/>
</dbReference>
<name>A0A934S9M2_9BACT</name>
<feature type="domain" description="Tyr recombinase" evidence="3">
    <location>
        <begin position="175"/>
        <end position="337"/>
    </location>
</feature>
<sequence>MASFYSRKNSPFYYIRTKGANGEWSDKSSGIRIGSQGAIRKIHQKVAEFTKKESEQASDGSAAAMQQWVPGWFSHHYTNELSKKRAMNCWAHLSTYFALKKIRHPQEVTYSVCHDYMKWRSDPAICEKDERKPGNWNTALTEIRVLGTIMQEAVAQGWIISNPCARLKLGRRDVKEKRAIERDEQEKIEEALKSCPEWMQDSWLVAMKQGCRLSEVKAPLKRVSLSAMAISFRVKGGSLHTAPLHADLVPLVKRRQGQDAEFLVDLPTNASKLWNQWLTNQGFPDLSFHCIRVTVITRFAQANVTAEKAMQYIGHCDEMVHGIYRKLRPKDVASLGDIL</sequence>
<dbReference type="PROSITE" id="PS51898">
    <property type="entry name" value="TYR_RECOMBINASE"/>
    <property type="match status" value="1"/>
</dbReference>
<dbReference type="Proteomes" id="UP000603141">
    <property type="component" value="Unassembled WGS sequence"/>
</dbReference>
<dbReference type="Gene3D" id="1.10.443.10">
    <property type="entry name" value="Intergrase catalytic core"/>
    <property type="match status" value="1"/>
</dbReference>
<keyword evidence="2" id="KW-0233">DNA recombination</keyword>
<protein>
    <submittedName>
        <fullName evidence="4">Phage integrase SAM-like domain-containing protein</fullName>
    </submittedName>
</protein>
<dbReference type="InterPro" id="IPR025269">
    <property type="entry name" value="SAM-like_dom"/>
</dbReference>
<dbReference type="GO" id="GO:0015074">
    <property type="term" value="P:DNA integration"/>
    <property type="evidence" value="ECO:0007669"/>
    <property type="project" value="InterPro"/>
</dbReference>
<dbReference type="SUPFAM" id="SSF56349">
    <property type="entry name" value="DNA breaking-rejoining enzymes"/>
    <property type="match status" value="1"/>
</dbReference>
<evidence type="ECO:0000313" key="4">
    <source>
        <dbReference type="EMBL" id="MBK1884672.1"/>
    </source>
</evidence>
<reference evidence="4" key="1">
    <citation type="submission" date="2021-01" db="EMBL/GenBank/DDBJ databases">
        <title>Modified the classification status of verrucomicrobia.</title>
        <authorList>
            <person name="Feng X."/>
        </authorList>
    </citation>
    <scope>NUCLEOTIDE SEQUENCE</scope>
    <source>
        <strain evidence="4">KCTC 22041</strain>
    </source>
</reference>
<evidence type="ECO:0000256" key="2">
    <source>
        <dbReference type="ARBA" id="ARBA00023172"/>
    </source>
</evidence>
<dbReference type="AlphaFoldDB" id="A0A934S9M2"/>
<dbReference type="Gene3D" id="1.10.150.130">
    <property type="match status" value="1"/>
</dbReference>
<evidence type="ECO:0000256" key="1">
    <source>
        <dbReference type="ARBA" id="ARBA00023125"/>
    </source>
</evidence>
<keyword evidence="1" id="KW-0238">DNA-binding</keyword>
<accession>A0A934S9M2</accession>
<dbReference type="RefSeq" id="WP_200274086.1">
    <property type="nucleotide sequence ID" value="NZ_JAENIJ010000072.1"/>
</dbReference>
<evidence type="ECO:0000259" key="3">
    <source>
        <dbReference type="PROSITE" id="PS51898"/>
    </source>
</evidence>
<dbReference type="GO" id="GO:0003677">
    <property type="term" value="F:DNA binding"/>
    <property type="evidence" value="ECO:0007669"/>
    <property type="project" value="UniProtKB-KW"/>
</dbReference>
<comment type="caution">
    <text evidence="4">The sequence shown here is derived from an EMBL/GenBank/DDBJ whole genome shotgun (WGS) entry which is preliminary data.</text>
</comment>
<dbReference type="InterPro" id="IPR002104">
    <property type="entry name" value="Integrase_catalytic"/>
</dbReference>
<evidence type="ECO:0000313" key="5">
    <source>
        <dbReference type="Proteomes" id="UP000603141"/>
    </source>
</evidence>